<feature type="compositionally biased region" description="Gly residues" evidence="4">
    <location>
        <begin position="758"/>
        <end position="773"/>
    </location>
</feature>
<dbReference type="PROSITE" id="PS51845">
    <property type="entry name" value="PDEASE_I_2"/>
    <property type="match status" value="1"/>
</dbReference>
<dbReference type="CDD" id="cd00077">
    <property type="entry name" value="HDc"/>
    <property type="match status" value="1"/>
</dbReference>
<keyword evidence="1 3" id="KW-0479">Metal-binding</keyword>
<dbReference type="EC" id="3.1.4.-" evidence="3"/>
<comment type="similarity">
    <text evidence="3">Belongs to the cyclic nucleotide phosphodiesterase family.</text>
</comment>
<protein>
    <recommendedName>
        <fullName evidence="3">Phosphodiesterase</fullName>
        <ecNumber evidence="3">3.1.4.-</ecNumber>
    </recommendedName>
</protein>
<evidence type="ECO:0000259" key="5">
    <source>
        <dbReference type="PROSITE" id="PS51845"/>
    </source>
</evidence>
<evidence type="ECO:0000313" key="7">
    <source>
        <dbReference type="Proteomes" id="UP001498398"/>
    </source>
</evidence>
<dbReference type="GO" id="GO:0004114">
    <property type="term" value="F:3',5'-cyclic-nucleotide phosphodiesterase activity"/>
    <property type="evidence" value="ECO:0007669"/>
    <property type="project" value="UniProtKB-EC"/>
</dbReference>
<feature type="compositionally biased region" description="Low complexity" evidence="4">
    <location>
        <begin position="723"/>
        <end position="740"/>
    </location>
</feature>
<comment type="cofactor">
    <cofactor evidence="3">
        <name>a divalent metal cation</name>
        <dbReference type="ChEBI" id="CHEBI:60240"/>
    </cofactor>
    <text evidence="3">Binds 2 divalent metal cations per subunit. Site 1 may preferentially bind zinc ions, while site 2 has a preference for magnesium and/or manganese ions.</text>
</comment>
<feature type="region of interest" description="Disordered" evidence="4">
    <location>
        <begin position="523"/>
        <end position="805"/>
    </location>
</feature>
<reference evidence="6 7" key="1">
    <citation type="submission" date="2024-01" db="EMBL/GenBank/DDBJ databases">
        <title>A draft genome for the cacao thread blight pathogen Marasmiellus scandens.</title>
        <authorList>
            <person name="Baruah I.K."/>
            <person name="Leung J."/>
            <person name="Bukari Y."/>
            <person name="Amoako-Attah I."/>
            <person name="Meinhardt L.W."/>
            <person name="Bailey B.A."/>
            <person name="Cohen S.P."/>
        </authorList>
    </citation>
    <scope>NUCLEOTIDE SEQUENCE [LARGE SCALE GENOMIC DNA]</scope>
    <source>
        <strain evidence="6 7">GH-19</strain>
    </source>
</reference>
<dbReference type="InterPro" id="IPR036971">
    <property type="entry name" value="PDEase_catalytic_dom_sf"/>
</dbReference>
<feature type="compositionally biased region" description="Basic and acidic residues" evidence="4">
    <location>
        <begin position="915"/>
        <end position="924"/>
    </location>
</feature>
<feature type="compositionally biased region" description="Low complexity" evidence="4">
    <location>
        <begin position="480"/>
        <end position="494"/>
    </location>
</feature>
<dbReference type="SUPFAM" id="SSF109604">
    <property type="entry name" value="HD-domain/PDEase-like"/>
    <property type="match status" value="1"/>
</dbReference>
<evidence type="ECO:0000256" key="1">
    <source>
        <dbReference type="ARBA" id="ARBA00022723"/>
    </source>
</evidence>
<feature type="region of interest" description="Disordered" evidence="4">
    <location>
        <begin position="439"/>
        <end position="494"/>
    </location>
</feature>
<feature type="domain" description="PDEase" evidence="5">
    <location>
        <begin position="66"/>
        <end position="435"/>
    </location>
</feature>
<feature type="compositionally biased region" description="Low complexity" evidence="4">
    <location>
        <begin position="795"/>
        <end position="805"/>
    </location>
</feature>
<feature type="compositionally biased region" description="Polar residues" evidence="4">
    <location>
        <begin position="565"/>
        <end position="583"/>
    </location>
</feature>
<dbReference type="InterPro" id="IPR002073">
    <property type="entry name" value="PDEase_catalytic_dom"/>
</dbReference>
<dbReference type="Pfam" id="PF00233">
    <property type="entry name" value="PDEase_I"/>
    <property type="match status" value="1"/>
</dbReference>
<organism evidence="6 7">
    <name type="scientific">Marasmiellus scandens</name>
    <dbReference type="NCBI Taxonomy" id="2682957"/>
    <lineage>
        <taxon>Eukaryota</taxon>
        <taxon>Fungi</taxon>
        <taxon>Dikarya</taxon>
        <taxon>Basidiomycota</taxon>
        <taxon>Agaricomycotina</taxon>
        <taxon>Agaricomycetes</taxon>
        <taxon>Agaricomycetidae</taxon>
        <taxon>Agaricales</taxon>
        <taxon>Marasmiineae</taxon>
        <taxon>Omphalotaceae</taxon>
        <taxon>Marasmiellus</taxon>
    </lineage>
</organism>
<gene>
    <name evidence="6" type="primary">PDE2</name>
    <name evidence="6" type="ORF">VKT23_012454</name>
</gene>
<sequence length="973" mass="105719">MKHPRPRSADLGGLLLATAGSGHGGGWLGHGDPLSGTYFAELLSDMYNETLHAVNEHQGSLSFIAERVDIPQETREKLVGTLDEWGFEPHMLNEEEVVGCTMILFEALFRIEGMKEDVGVTLDRIYPLIHHLRLIYRRETSYHNFEHALDVLQASYIFLREAGIVPSVRIVLDHDSSNLWKREQKTGLITCLRNSDIFVLYIAAIGHDVAHPGITNGFMKNASAPLSQVYDNKSPLENLHCSVLLRVMRQHQFSDLLDESPLLKQQRAQDESAVNGGKCTKNIRRLLHDTVLATDMSVHQAWMNNFRMVLDDIRAGNDVEQDEEDWKKRVLMCQAIIKCADISNPSRPFTISRHWSTALMSEWTSQASLERCLGLPCTVQDKDDPHSEAKSQIFFGSTFAKPLWEVLVEGVPELQPFLDQCNSNLETWHQCQARLELQAATTSTPSSEKTESDAFSETDSPPPSSAHSSTTPLPIPPPSSSASDSSSSSFGDTSAFSALSRSRELDNYATAFPLALPWYRSESGEEEMSEQASHVGEAGSDNGSRPLQGEAGASRVAGNIRVDVNISNSAHSRPISNATSATLFSPGGVRASSKSHGKHGRHKSTRSSISVKGERKRHSRSKSFNSPDGNGEDAPYSPVSDTSTSLFMDSPSGDERDDDDASQSGDSEYHSASGWSSRSSSLDLRRDSTSRSPSRSRSRSRSPSPSPASSLVEDSAEERRNRTTSVVSTLSLSSGSSQVSATNEKAEGTLLKKRSFTGDGGHFKFGGKGGGNGSTTNLWSMRNGNGQRSYTPVPSIISTTSTHNQDTAHAALRAAADSAPAGLRKKRSMLNRISWSPSVAEFKDMDKERSPKAPMVNGGFLAPRYSPSPSPSLSFSPSLSPSPPPPVSPLLLPPPPPLSSPASFGTYAENSSAGNEDKDHDITPKKPKHTKGNASTKENVIVLAEPQPQQASIPVLSKSVEVVEGTKVQLLPV</sequence>
<dbReference type="PANTHER" id="PTHR11347">
    <property type="entry name" value="CYCLIC NUCLEOTIDE PHOSPHODIESTERASE"/>
    <property type="match status" value="1"/>
</dbReference>
<evidence type="ECO:0000256" key="2">
    <source>
        <dbReference type="ARBA" id="ARBA00022801"/>
    </source>
</evidence>
<dbReference type="Proteomes" id="UP001498398">
    <property type="component" value="Unassembled WGS sequence"/>
</dbReference>
<feature type="region of interest" description="Disordered" evidence="4">
    <location>
        <begin position="844"/>
        <end position="937"/>
    </location>
</feature>
<evidence type="ECO:0000313" key="6">
    <source>
        <dbReference type="EMBL" id="KAK7451775.1"/>
    </source>
</evidence>
<evidence type="ECO:0000256" key="3">
    <source>
        <dbReference type="RuleBase" id="RU363067"/>
    </source>
</evidence>
<accession>A0ABR1J6U1</accession>
<feature type="compositionally biased region" description="Polar residues" evidence="4">
    <location>
        <begin position="774"/>
        <end position="792"/>
    </location>
</feature>
<comment type="caution">
    <text evidence="6">The sequence shown here is derived from an EMBL/GenBank/DDBJ whole genome shotgun (WGS) entry which is preliminary data.</text>
</comment>
<feature type="compositionally biased region" description="Basic residues" evidence="4">
    <location>
        <begin position="593"/>
        <end position="605"/>
    </location>
</feature>
<feature type="compositionally biased region" description="Low complexity" evidence="4">
    <location>
        <begin position="662"/>
        <end position="682"/>
    </location>
</feature>
<keyword evidence="2 3" id="KW-0378">Hydrolase</keyword>
<dbReference type="PROSITE" id="PS00126">
    <property type="entry name" value="PDEASE_I_1"/>
    <property type="match status" value="1"/>
</dbReference>
<evidence type="ECO:0000256" key="4">
    <source>
        <dbReference type="SAM" id="MobiDB-lite"/>
    </source>
</evidence>
<dbReference type="SMART" id="SM00471">
    <property type="entry name" value="HDc"/>
    <property type="match status" value="1"/>
</dbReference>
<dbReference type="EMBL" id="JBANRG010000030">
    <property type="protein sequence ID" value="KAK7451775.1"/>
    <property type="molecule type" value="Genomic_DNA"/>
</dbReference>
<dbReference type="Gene3D" id="1.10.1300.10">
    <property type="entry name" value="3'5'-cyclic nucleotide phosphodiesterase, catalytic domain"/>
    <property type="match status" value="1"/>
</dbReference>
<dbReference type="InterPro" id="IPR003607">
    <property type="entry name" value="HD/PDEase_dom"/>
</dbReference>
<dbReference type="InterPro" id="IPR023174">
    <property type="entry name" value="PDEase_CS"/>
</dbReference>
<proteinExistence type="inferred from homology"/>
<feature type="compositionally biased region" description="Low complexity" evidence="4">
    <location>
        <begin position="701"/>
        <end position="710"/>
    </location>
</feature>
<keyword evidence="7" id="KW-1185">Reference proteome</keyword>
<feature type="compositionally biased region" description="Pro residues" evidence="4">
    <location>
        <begin position="880"/>
        <end position="899"/>
    </location>
</feature>
<name>A0ABR1J6U1_9AGAR</name>